<name>A0A917TQJ7_9ACTN</name>
<gene>
    <name evidence="2" type="ORF">GCM10007977_038620</name>
</gene>
<proteinExistence type="predicted"/>
<evidence type="ECO:0000313" key="3">
    <source>
        <dbReference type="Proteomes" id="UP000642070"/>
    </source>
</evidence>
<dbReference type="AlphaFoldDB" id="A0A917TQJ7"/>
<dbReference type="Pfam" id="PF13223">
    <property type="entry name" value="DUF4031"/>
    <property type="match status" value="1"/>
</dbReference>
<comment type="caution">
    <text evidence="2">The sequence shown here is derived from an EMBL/GenBank/DDBJ whole genome shotgun (WGS) entry which is preliminary data.</text>
</comment>
<sequence length="70" mass="7901">MSPAELHAFAELIGAPRRGFERDHYDIPADRVQAAIWLGARLTSSREIIERLHAAGLRRPRHLSRSTTAK</sequence>
<dbReference type="Proteomes" id="UP000642070">
    <property type="component" value="Unassembled WGS sequence"/>
</dbReference>
<keyword evidence="3" id="KW-1185">Reference proteome</keyword>
<accession>A0A917TQJ7</accession>
<organism evidence="2 3">
    <name type="scientific">Dactylosporangium sucinum</name>
    <dbReference type="NCBI Taxonomy" id="1424081"/>
    <lineage>
        <taxon>Bacteria</taxon>
        <taxon>Bacillati</taxon>
        <taxon>Actinomycetota</taxon>
        <taxon>Actinomycetes</taxon>
        <taxon>Micromonosporales</taxon>
        <taxon>Micromonosporaceae</taxon>
        <taxon>Dactylosporangium</taxon>
    </lineage>
</organism>
<evidence type="ECO:0000259" key="1">
    <source>
        <dbReference type="Pfam" id="PF13223"/>
    </source>
</evidence>
<reference evidence="2" key="2">
    <citation type="submission" date="2020-09" db="EMBL/GenBank/DDBJ databases">
        <authorList>
            <person name="Sun Q."/>
            <person name="Ohkuma M."/>
        </authorList>
    </citation>
    <scope>NUCLEOTIDE SEQUENCE</scope>
    <source>
        <strain evidence="2">JCM 19831</strain>
    </source>
</reference>
<feature type="domain" description="DUF4031" evidence="1">
    <location>
        <begin position="2"/>
        <end position="54"/>
    </location>
</feature>
<protein>
    <recommendedName>
        <fullName evidence="1">DUF4031 domain-containing protein</fullName>
    </recommendedName>
</protein>
<dbReference type="InterPro" id="IPR025109">
    <property type="entry name" value="DUF4031"/>
</dbReference>
<reference evidence="2" key="1">
    <citation type="journal article" date="2014" name="Int. J. Syst. Evol. Microbiol.">
        <title>Complete genome sequence of Corynebacterium casei LMG S-19264T (=DSM 44701T), isolated from a smear-ripened cheese.</title>
        <authorList>
            <consortium name="US DOE Joint Genome Institute (JGI-PGF)"/>
            <person name="Walter F."/>
            <person name="Albersmeier A."/>
            <person name="Kalinowski J."/>
            <person name="Ruckert C."/>
        </authorList>
    </citation>
    <scope>NUCLEOTIDE SEQUENCE</scope>
    <source>
        <strain evidence="2">JCM 19831</strain>
    </source>
</reference>
<dbReference type="EMBL" id="BMPI01000017">
    <property type="protein sequence ID" value="GGM33428.1"/>
    <property type="molecule type" value="Genomic_DNA"/>
</dbReference>
<evidence type="ECO:0000313" key="2">
    <source>
        <dbReference type="EMBL" id="GGM33428.1"/>
    </source>
</evidence>